<evidence type="ECO:0000256" key="1">
    <source>
        <dbReference type="SAM" id="MobiDB-lite"/>
    </source>
</evidence>
<sequence length="437" mass="49420">MNLSDFFLPSSLEPRLVWNEKQQHCPPLLRMPPRSAAKDVISASDEAADVMATTMMDHMHLARTHHVTTSIPLDRIHAARDKDRREVLPRPTDLTFYVGRTRVPYTLSADTLRHSTYFGSLLEKQRIPDPIVLDCDEVTFQNMVLILRYGSFQALPKMSESEMFRLKRELECYGIDVPESQKPSSPVSTSSSPQRHSSSQVAQRVHSQQQMTPKHAHHHRSAAHLPSAAGDFPDLPEELKDPSKLFLVARMDDIEKGIRCECTGKDQHTYWALSFHYRHTFCTGCGRCPPSFWPRHLAEMYMGAAMYYSNENFANKQRWSVGCDSTCSLKLLSAKPSCVCPCSRVENHGDGESPRLPPWAVSTYYSHAFCTRCGQAADERTLIYILLTHRYGGVSKHSKPRRDHVTAVSEGAVAQDSRVLANSPSPEIRHSRGNRSM</sequence>
<proteinExistence type="predicted"/>
<gene>
    <name evidence="2" type="ORF">KC19_7G074100</name>
</gene>
<dbReference type="Proteomes" id="UP000822688">
    <property type="component" value="Chromosome 7"/>
</dbReference>
<evidence type="ECO:0000313" key="2">
    <source>
        <dbReference type="EMBL" id="KAG0566578.1"/>
    </source>
</evidence>
<evidence type="ECO:0008006" key="4">
    <source>
        <dbReference type="Google" id="ProtNLM"/>
    </source>
</evidence>
<evidence type="ECO:0000313" key="3">
    <source>
        <dbReference type="Proteomes" id="UP000822688"/>
    </source>
</evidence>
<comment type="caution">
    <text evidence="2">The sequence shown here is derived from an EMBL/GenBank/DDBJ whole genome shotgun (WGS) entry which is preliminary data.</text>
</comment>
<organism evidence="2 3">
    <name type="scientific">Ceratodon purpureus</name>
    <name type="common">Fire moss</name>
    <name type="synonym">Dicranum purpureum</name>
    <dbReference type="NCBI Taxonomy" id="3225"/>
    <lineage>
        <taxon>Eukaryota</taxon>
        <taxon>Viridiplantae</taxon>
        <taxon>Streptophyta</taxon>
        <taxon>Embryophyta</taxon>
        <taxon>Bryophyta</taxon>
        <taxon>Bryophytina</taxon>
        <taxon>Bryopsida</taxon>
        <taxon>Dicranidae</taxon>
        <taxon>Pseudoditrichales</taxon>
        <taxon>Ditrichaceae</taxon>
        <taxon>Ceratodon</taxon>
    </lineage>
</organism>
<reference evidence="2" key="1">
    <citation type="submission" date="2020-06" db="EMBL/GenBank/DDBJ databases">
        <title>WGS assembly of Ceratodon purpureus strain R40.</title>
        <authorList>
            <person name="Carey S.B."/>
            <person name="Jenkins J."/>
            <person name="Shu S."/>
            <person name="Lovell J.T."/>
            <person name="Sreedasyam A."/>
            <person name="Maumus F."/>
            <person name="Tiley G.P."/>
            <person name="Fernandez-Pozo N."/>
            <person name="Barry K."/>
            <person name="Chen C."/>
            <person name="Wang M."/>
            <person name="Lipzen A."/>
            <person name="Daum C."/>
            <person name="Saski C.A."/>
            <person name="Payton A.C."/>
            <person name="Mcbreen J.C."/>
            <person name="Conrad R.E."/>
            <person name="Kollar L.M."/>
            <person name="Olsson S."/>
            <person name="Huttunen S."/>
            <person name="Landis J.B."/>
            <person name="Wickett N.J."/>
            <person name="Johnson M.G."/>
            <person name="Rensing S.A."/>
            <person name="Grimwood J."/>
            <person name="Schmutz J."/>
            <person name="Mcdaniel S.F."/>
        </authorList>
    </citation>
    <scope>NUCLEOTIDE SEQUENCE</scope>
    <source>
        <strain evidence="2">R40</strain>
    </source>
</reference>
<feature type="compositionally biased region" description="Low complexity" evidence="1">
    <location>
        <begin position="180"/>
        <end position="200"/>
    </location>
</feature>
<dbReference type="EMBL" id="CM026428">
    <property type="protein sequence ID" value="KAG0566578.1"/>
    <property type="molecule type" value="Genomic_DNA"/>
</dbReference>
<feature type="region of interest" description="Disordered" evidence="1">
    <location>
        <begin position="394"/>
        <end position="437"/>
    </location>
</feature>
<feature type="compositionally biased region" description="Polar residues" evidence="1">
    <location>
        <begin position="201"/>
        <end position="212"/>
    </location>
</feature>
<dbReference type="AlphaFoldDB" id="A0A8T0H8L8"/>
<protein>
    <recommendedName>
        <fullName evidence="4">BTB domain-containing protein</fullName>
    </recommendedName>
</protein>
<feature type="region of interest" description="Disordered" evidence="1">
    <location>
        <begin position="177"/>
        <end position="234"/>
    </location>
</feature>
<accession>A0A8T0H8L8</accession>
<keyword evidence="3" id="KW-1185">Reference proteome</keyword>
<name>A0A8T0H8L8_CERPU</name>